<name>A0A6A7BT00_9PEZI</name>
<gene>
    <name evidence="3" type="ORF">K470DRAFT_266686</name>
</gene>
<dbReference type="GO" id="GO:0071933">
    <property type="term" value="F:Arp2/3 complex binding"/>
    <property type="evidence" value="ECO:0007669"/>
    <property type="project" value="TreeGrafter"/>
</dbReference>
<dbReference type="InterPro" id="IPR030125">
    <property type="entry name" value="SPIN90/Ldb17"/>
</dbReference>
<dbReference type="EMBL" id="MU006034">
    <property type="protein sequence ID" value="KAF2857638.1"/>
    <property type="molecule type" value="Genomic_DNA"/>
</dbReference>
<organism evidence="3 4">
    <name type="scientific">Piedraia hortae CBS 480.64</name>
    <dbReference type="NCBI Taxonomy" id="1314780"/>
    <lineage>
        <taxon>Eukaryota</taxon>
        <taxon>Fungi</taxon>
        <taxon>Dikarya</taxon>
        <taxon>Ascomycota</taxon>
        <taxon>Pezizomycotina</taxon>
        <taxon>Dothideomycetes</taxon>
        <taxon>Dothideomycetidae</taxon>
        <taxon>Capnodiales</taxon>
        <taxon>Piedraiaceae</taxon>
        <taxon>Piedraia</taxon>
    </lineage>
</organism>
<accession>A0A6A7BT00</accession>
<dbReference type="PANTHER" id="PTHR13357">
    <property type="entry name" value="SH3 ADAPTER PROTEIN SPIN90 NCK INTERACTING PROTEIN WITH SH3 DOMAIN"/>
    <property type="match status" value="1"/>
</dbReference>
<dbReference type="OrthoDB" id="445362at2759"/>
<evidence type="ECO:0000259" key="2">
    <source>
        <dbReference type="Pfam" id="PF09431"/>
    </source>
</evidence>
<sequence>MEEEEIKFWSDLDAVVNTPCQGHEEIDNVLRSYLDLSSQFKQGSRSEHDIARCSYILLKSKVFRSNQDYVRRQFLYCLLQEDDVQVLYTVSAMLLSDGRVNESTFELMQSESAFPRLIELVRGGDAHERGFHKLLLELLYETTRCQKLAPEEMNTVDDDLILHLFQLIEDVSDDADDPYHYPIIRVLLVLNEQYMCHVAPNRVIGLLSIHGPKYRTFGENLIILLNREVALSPQLLILKILYLLFTTPATFEYFYTNDLHVLVDVVIRNLLDLDPTSGNERDGQTALTHTYLRVLCPLLKNSQLARQSTHYKAEEVRRLLHLLVNSSSAHFAPVDETVLRLVKRCRQIEWLREDDDEKDRVIEQKLAGVKPSSKDVANKALGMSFGQEGDSSISVTEVAAKVAKEKPSLPAPRRKKKAANGQLKPPPLQTKCNAASDGR</sequence>
<dbReference type="PANTHER" id="PTHR13357:SF1">
    <property type="entry name" value="NCK-INTERACTING PROTEIN WITH SH3 DOMAIN"/>
    <property type="match status" value="1"/>
</dbReference>
<reference evidence="3" key="1">
    <citation type="journal article" date="2020" name="Stud. Mycol.">
        <title>101 Dothideomycetes genomes: a test case for predicting lifestyles and emergence of pathogens.</title>
        <authorList>
            <person name="Haridas S."/>
            <person name="Albert R."/>
            <person name="Binder M."/>
            <person name="Bloem J."/>
            <person name="Labutti K."/>
            <person name="Salamov A."/>
            <person name="Andreopoulos B."/>
            <person name="Baker S."/>
            <person name="Barry K."/>
            <person name="Bills G."/>
            <person name="Bluhm B."/>
            <person name="Cannon C."/>
            <person name="Castanera R."/>
            <person name="Culley D."/>
            <person name="Daum C."/>
            <person name="Ezra D."/>
            <person name="Gonzalez J."/>
            <person name="Henrissat B."/>
            <person name="Kuo A."/>
            <person name="Liang C."/>
            <person name="Lipzen A."/>
            <person name="Lutzoni F."/>
            <person name="Magnuson J."/>
            <person name="Mondo S."/>
            <person name="Nolan M."/>
            <person name="Ohm R."/>
            <person name="Pangilinan J."/>
            <person name="Park H.-J."/>
            <person name="Ramirez L."/>
            <person name="Alfaro M."/>
            <person name="Sun H."/>
            <person name="Tritt A."/>
            <person name="Yoshinaga Y."/>
            <person name="Zwiers L.-H."/>
            <person name="Turgeon B."/>
            <person name="Goodwin S."/>
            <person name="Spatafora J."/>
            <person name="Crous P."/>
            <person name="Grigoriev I."/>
        </authorList>
    </citation>
    <scope>NUCLEOTIDE SEQUENCE</scope>
    <source>
        <strain evidence="3">CBS 480.64</strain>
    </source>
</reference>
<keyword evidence="4" id="KW-1185">Reference proteome</keyword>
<proteinExistence type="predicted"/>
<dbReference type="GO" id="GO:0006897">
    <property type="term" value="P:endocytosis"/>
    <property type="evidence" value="ECO:0007669"/>
    <property type="project" value="TreeGrafter"/>
</dbReference>
<dbReference type="Pfam" id="PF09431">
    <property type="entry name" value="SPIN90_LRD"/>
    <property type="match status" value="1"/>
</dbReference>
<protein>
    <recommendedName>
        <fullName evidence="2">SPIN90/Ldb17 leucine-rich domain-containing protein</fullName>
    </recommendedName>
</protein>
<feature type="domain" description="SPIN90/Ldb17 leucine-rich" evidence="2">
    <location>
        <begin position="176"/>
        <end position="315"/>
    </location>
</feature>
<evidence type="ECO:0000313" key="4">
    <source>
        <dbReference type="Proteomes" id="UP000799421"/>
    </source>
</evidence>
<evidence type="ECO:0000256" key="1">
    <source>
        <dbReference type="SAM" id="MobiDB-lite"/>
    </source>
</evidence>
<dbReference type="GO" id="GO:0000147">
    <property type="term" value="P:actin cortical patch assembly"/>
    <property type="evidence" value="ECO:0007669"/>
    <property type="project" value="TreeGrafter"/>
</dbReference>
<dbReference type="InterPro" id="IPR018556">
    <property type="entry name" value="SPIN90/Ldb17_LRD"/>
</dbReference>
<feature type="region of interest" description="Disordered" evidence="1">
    <location>
        <begin position="403"/>
        <end position="439"/>
    </location>
</feature>
<dbReference type="GO" id="GO:0051666">
    <property type="term" value="P:actin cortical patch localization"/>
    <property type="evidence" value="ECO:0007669"/>
    <property type="project" value="TreeGrafter"/>
</dbReference>
<dbReference type="Proteomes" id="UP000799421">
    <property type="component" value="Unassembled WGS sequence"/>
</dbReference>
<dbReference type="GO" id="GO:0030479">
    <property type="term" value="C:actin cortical patch"/>
    <property type="evidence" value="ECO:0007669"/>
    <property type="project" value="TreeGrafter"/>
</dbReference>
<dbReference type="AlphaFoldDB" id="A0A6A7BT00"/>
<evidence type="ECO:0000313" key="3">
    <source>
        <dbReference type="EMBL" id="KAF2857638.1"/>
    </source>
</evidence>